<accession>A0A498K748</accession>
<protein>
    <submittedName>
        <fullName evidence="1">Uncharacterized protein</fullName>
    </submittedName>
</protein>
<evidence type="ECO:0000313" key="1">
    <source>
        <dbReference type="EMBL" id="RXI03226.1"/>
    </source>
</evidence>
<dbReference type="Proteomes" id="UP000290289">
    <property type="component" value="Chromosome 3"/>
</dbReference>
<proteinExistence type="predicted"/>
<name>A0A498K748_MALDO</name>
<organism evidence="1 2">
    <name type="scientific">Malus domestica</name>
    <name type="common">Apple</name>
    <name type="synonym">Pyrus malus</name>
    <dbReference type="NCBI Taxonomy" id="3750"/>
    <lineage>
        <taxon>Eukaryota</taxon>
        <taxon>Viridiplantae</taxon>
        <taxon>Streptophyta</taxon>
        <taxon>Embryophyta</taxon>
        <taxon>Tracheophyta</taxon>
        <taxon>Spermatophyta</taxon>
        <taxon>Magnoliopsida</taxon>
        <taxon>eudicotyledons</taxon>
        <taxon>Gunneridae</taxon>
        <taxon>Pentapetalae</taxon>
        <taxon>rosids</taxon>
        <taxon>fabids</taxon>
        <taxon>Rosales</taxon>
        <taxon>Rosaceae</taxon>
        <taxon>Amygdaloideae</taxon>
        <taxon>Maleae</taxon>
        <taxon>Malus</taxon>
    </lineage>
</organism>
<keyword evidence="2" id="KW-1185">Reference proteome</keyword>
<dbReference type="AlphaFoldDB" id="A0A498K748"/>
<comment type="caution">
    <text evidence="1">The sequence shown here is derived from an EMBL/GenBank/DDBJ whole genome shotgun (WGS) entry which is preliminary data.</text>
</comment>
<evidence type="ECO:0000313" key="2">
    <source>
        <dbReference type="Proteomes" id="UP000290289"/>
    </source>
</evidence>
<gene>
    <name evidence="1" type="ORF">DVH24_003878</name>
</gene>
<reference evidence="1 2" key="1">
    <citation type="submission" date="2018-10" db="EMBL/GenBank/DDBJ databases">
        <title>A high-quality apple genome assembly.</title>
        <authorList>
            <person name="Hu J."/>
        </authorList>
    </citation>
    <scope>NUCLEOTIDE SEQUENCE [LARGE SCALE GENOMIC DNA]</scope>
    <source>
        <strain evidence="2">cv. HFTH1</strain>
        <tissue evidence="1">Young leaf</tissue>
    </source>
</reference>
<sequence>MGFARFLQVLIHAMDQSSGSSRIELFLGVSSGSGFQDEVMNWKHHGGWRRRRNESRHCLCSAFRRQQYSERGNMALEDEAMGTLLVRLFWVLQVVSDIWVQDSSLLQDQCLSWTSFGLLDFSNHGLCNFYGIQFLSLCFIVFLQFC</sequence>
<dbReference type="EMBL" id="RDQH01000329">
    <property type="protein sequence ID" value="RXI03226.1"/>
    <property type="molecule type" value="Genomic_DNA"/>
</dbReference>